<name>A0ABY6J1A3_9BACT</name>
<dbReference type="Proteomes" id="UP001162741">
    <property type="component" value="Chromosome"/>
</dbReference>
<evidence type="ECO:0000313" key="2">
    <source>
        <dbReference type="Proteomes" id="UP001162741"/>
    </source>
</evidence>
<accession>A0ABY6J1A3</accession>
<sequence length="313" mass="36025">MNYLHVLNGDATLEVFRKSGIPGDFIVCREMISEGRVAPAPDADTFLTERAAHLREHYGIDTSNYNESIVKELGKLKQAGNYDELVLWFEFDVFCQLNLLFVLWYLRQLNIQLPPVSLVSINHHPEVVNFKGFGVLLPHHYPPLFEQRAQLREEDWQLALDTWNAYTGDDPSKVNEMRHRAPGNLPFLAEALQAQLQRLPYVEDGLNVIQRFFLQNLQLGCAPWYNLYNRFWNELKIYGFGDFQLDIITQRMRNAGVIEGNEQMCITSLGQEVLAGEENYTGYAALDHWIGGTPLHETPWRWSAAEDKPVKVS</sequence>
<keyword evidence="2" id="KW-1185">Reference proteome</keyword>
<reference evidence="1" key="1">
    <citation type="submission" date="2022-10" db="EMBL/GenBank/DDBJ databases">
        <title>Chitinophaga sp. nov., isolated from soil.</title>
        <authorList>
            <person name="Jeon C.O."/>
        </authorList>
    </citation>
    <scope>NUCLEOTIDE SEQUENCE</scope>
    <source>
        <strain evidence="1">R8</strain>
    </source>
</reference>
<evidence type="ECO:0000313" key="1">
    <source>
        <dbReference type="EMBL" id="UYQ93425.1"/>
    </source>
</evidence>
<proteinExistence type="predicted"/>
<organism evidence="1 2">
    <name type="scientific">Chitinophaga horti</name>
    <dbReference type="NCBI Taxonomy" id="2920382"/>
    <lineage>
        <taxon>Bacteria</taxon>
        <taxon>Pseudomonadati</taxon>
        <taxon>Bacteroidota</taxon>
        <taxon>Chitinophagia</taxon>
        <taxon>Chitinophagales</taxon>
        <taxon>Chitinophagaceae</taxon>
        <taxon>Chitinophaga</taxon>
    </lineage>
</organism>
<dbReference type="EMBL" id="CP107006">
    <property type="protein sequence ID" value="UYQ93425.1"/>
    <property type="molecule type" value="Genomic_DNA"/>
</dbReference>
<protein>
    <submittedName>
        <fullName evidence="1">DUF1835 domain-containing protein</fullName>
    </submittedName>
</protein>
<gene>
    <name evidence="1" type="ORF">MKQ68_25420</name>
</gene>
<dbReference type="RefSeq" id="WP_264281503.1">
    <property type="nucleotide sequence ID" value="NZ_CP107006.1"/>
</dbReference>